<dbReference type="OrthoDB" id="1745941at2759"/>
<dbReference type="PANTHER" id="PTHR31371:SF2">
    <property type="entry name" value="PLANT_PROTEIN (DUF668)"/>
    <property type="match status" value="1"/>
</dbReference>
<dbReference type="PANTHER" id="PTHR31371">
    <property type="entry name" value="BNAC09G50660D PROTEIN"/>
    <property type="match status" value="1"/>
</dbReference>
<evidence type="ECO:0000313" key="3">
    <source>
        <dbReference type="Proteomes" id="UP000631114"/>
    </source>
</evidence>
<evidence type="ECO:0000259" key="1">
    <source>
        <dbReference type="Pfam" id="PF05003"/>
    </source>
</evidence>
<dbReference type="Proteomes" id="UP000631114">
    <property type="component" value="Unassembled WGS sequence"/>
</dbReference>
<comment type="caution">
    <text evidence="2">The sequence shown here is derived from an EMBL/GenBank/DDBJ whole genome shotgun (WGS) entry which is preliminary data.</text>
</comment>
<reference evidence="2 3" key="1">
    <citation type="submission" date="2020-10" db="EMBL/GenBank/DDBJ databases">
        <title>The Coptis chinensis genome and diversification of protoberbering-type alkaloids.</title>
        <authorList>
            <person name="Wang B."/>
            <person name="Shu S."/>
            <person name="Song C."/>
            <person name="Liu Y."/>
        </authorList>
    </citation>
    <scope>NUCLEOTIDE SEQUENCE [LARGE SCALE GENOMIC DNA]</scope>
    <source>
        <strain evidence="2">HL-2020</strain>
        <tissue evidence="2">Leaf</tissue>
    </source>
</reference>
<dbReference type="Pfam" id="PF05003">
    <property type="entry name" value="DUF668"/>
    <property type="match status" value="1"/>
</dbReference>
<dbReference type="GO" id="GO:0045927">
    <property type="term" value="P:positive regulation of growth"/>
    <property type="evidence" value="ECO:0007669"/>
    <property type="project" value="InterPro"/>
</dbReference>
<keyword evidence="3" id="KW-1185">Reference proteome</keyword>
<dbReference type="EMBL" id="JADFTS010000002">
    <property type="protein sequence ID" value="KAF9619263.1"/>
    <property type="molecule type" value="Genomic_DNA"/>
</dbReference>
<name>A0A835IMF6_9MAGN</name>
<dbReference type="AlphaFoldDB" id="A0A835IMF6"/>
<evidence type="ECO:0000313" key="2">
    <source>
        <dbReference type="EMBL" id="KAF9619263.1"/>
    </source>
</evidence>
<feature type="domain" description="DUF668" evidence="1">
    <location>
        <begin position="14"/>
        <end position="76"/>
    </location>
</feature>
<proteinExistence type="predicted"/>
<accession>A0A835IMF6</accession>
<protein>
    <recommendedName>
        <fullName evidence="1">DUF668 domain-containing protein</fullName>
    </recommendedName>
</protein>
<dbReference type="InterPro" id="IPR007700">
    <property type="entry name" value="DUF668"/>
</dbReference>
<gene>
    <name evidence="2" type="ORF">IFM89_006450</name>
</gene>
<organism evidence="2 3">
    <name type="scientific">Coptis chinensis</name>
    <dbReference type="NCBI Taxonomy" id="261450"/>
    <lineage>
        <taxon>Eukaryota</taxon>
        <taxon>Viridiplantae</taxon>
        <taxon>Streptophyta</taxon>
        <taxon>Embryophyta</taxon>
        <taxon>Tracheophyta</taxon>
        <taxon>Spermatophyta</taxon>
        <taxon>Magnoliopsida</taxon>
        <taxon>Ranunculales</taxon>
        <taxon>Ranunculaceae</taxon>
        <taxon>Coptidoideae</taxon>
        <taxon>Coptis</taxon>
    </lineage>
</organism>
<sequence length="97" mass="11366">MVYASNFNCWRLPALALHYANIIIVIEKAVRYPHLVGDEARDDLYQMLPTSLRMSPRTNLKSYAKNLSIYDAPLLMNGRKHFKRSRDGFARSRWHIT</sequence>